<dbReference type="GO" id="GO:0055085">
    <property type="term" value="P:transmembrane transport"/>
    <property type="evidence" value="ECO:0007669"/>
    <property type="project" value="InterPro"/>
</dbReference>
<keyword evidence="5 7" id="KW-1133">Transmembrane helix</keyword>
<proteinExistence type="inferred from homology"/>
<keyword evidence="2 7" id="KW-0813">Transport</keyword>
<dbReference type="HOGENOM" id="CLU_016047_0_2_9"/>
<dbReference type="CDD" id="cd06261">
    <property type="entry name" value="TM_PBP2"/>
    <property type="match status" value="1"/>
</dbReference>
<dbReference type="PANTHER" id="PTHR43227:SF11">
    <property type="entry name" value="BLL4140 PROTEIN"/>
    <property type="match status" value="1"/>
</dbReference>
<comment type="subcellular location">
    <subcellularLocation>
        <location evidence="1 7">Cell membrane</location>
        <topology evidence="1 7">Multi-pass membrane protein</topology>
    </subcellularLocation>
</comment>
<dbReference type="PANTHER" id="PTHR43227">
    <property type="entry name" value="BLL4140 PROTEIN"/>
    <property type="match status" value="1"/>
</dbReference>
<feature type="transmembrane region" description="Helical" evidence="7">
    <location>
        <begin position="105"/>
        <end position="126"/>
    </location>
</feature>
<feature type="transmembrane region" description="Helical" evidence="7">
    <location>
        <begin position="154"/>
        <end position="174"/>
    </location>
</feature>
<feature type="transmembrane region" description="Helical" evidence="7">
    <location>
        <begin position="260"/>
        <end position="282"/>
    </location>
</feature>
<accession>F4A266</accession>
<feature type="transmembrane region" description="Helical" evidence="7">
    <location>
        <begin position="209"/>
        <end position="229"/>
    </location>
</feature>
<evidence type="ECO:0000256" key="3">
    <source>
        <dbReference type="ARBA" id="ARBA00022475"/>
    </source>
</evidence>
<evidence type="ECO:0000256" key="5">
    <source>
        <dbReference type="ARBA" id="ARBA00022989"/>
    </source>
</evidence>
<dbReference type="Gene3D" id="1.10.3720.10">
    <property type="entry name" value="MetI-like"/>
    <property type="match status" value="1"/>
</dbReference>
<reference evidence="10" key="1">
    <citation type="submission" date="2010-11" db="EMBL/GenBank/DDBJ databases">
        <title>The complete genome of Mahella australiensis DSM 15567.</title>
        <authorList>
            <consortium name="US DOE Joint Genome Institute (JGI-PGF)"/>
            <person name="Lucas S."/>
            <person name="Copeland A."/>
            <person name="Lapidus A."/>
            <person name="Bruce D."/>
            <person name="Goodwin L."/>
            <person name="Pitluck S."/>
            <person name="Kyrpides N."/>
            <person name="Mavromatis K."/>
            <person name="Pagani I."/>
            <person name="Ivanova N."/>
            <person name="Teshima H."/>
            <person name="Brettin T."/>
            <person name="Detter J.C."/>
            <person name="Han C."/>
            <person name="Tapia R."/>
            <person name="Land M."/>
            <person name="Hauser L."/>
            <person name="Markowitz V."/>
            <person name="Cheng J.-F."/>
            <person name="Hugenholtz P."/>
            <person name="Woyke T."/>
            <person name="Wu D."/>
            <person name="Spring S."/>
            <person name="Pukall R."/>
            <person name="Steenblock K."/>
            <person name="Schneider S."/>
            <person name="Klenk H.-P."/>
            <person name="Eisen J.A."/>
        </authorList>
    </citation>
    <scope>NUCLEOTIDE SEQUENCE [LARGE SCALE GENOMIC DNA]</scope>
    <source>
        <strain evidence="10">DSM 15567 / CIP 107919 / 50-1 BON</strain>
    </source>
</reference>
<evidence type="ECO:0000259" key="8">
    <source>
        <dbReference type="PROSITE" id="PS50928"/>
    </source>
</evidence>
<evidence type="ECO:0000313" key="10">
    <source>
        <dbReference type="Proteomes" id="UP000008457"/>
    </source>
</evidence>
<dbReference type="KEGG" id="mas:Mahau_2029"/>
<evidence type="ECO:0000256" key="7">
    <source>
        <dbReference type="RuleBase" id="RU363032"/>
    </source>
</evidence>
<dbReference type="AlphaFoldDB" id="F4A266"/>
<dbReference type="InterPro" id="IPR050809">
    <property type="entry name" value="UgpAE/MalFG_permease"/>
</dbReference>
<name>F4A266_MAHA5</name>
<sequence length="291" mass="33463">MYNKKRALYGISFIAPFFIVFAIFNLYPILYSLYLSFTDWDGMNLPSFIGLRNYSRLITDTYFYTSIFNTLFIWICSIIPQISLALFLAIILNQKAIKGRDFFRAVYFFPNIVTPVTIGVIFSLLFDWQTGTVNKMLLALGIIDGNINWMYSPFFSRLIIGLAICWQWFGYNMLMFMAGLQSISQEIYEAAYIDGANQRQIAFKITLPLIKPVIIFVLITSIIGGLQIFDVPAMFRNAPQDLIRTMVMYLYETGFTRYHFGYASAIAYAIFIIIAVFSLISLKITNANKES</sequence>
<keyword evidence="4 7" id="KW-0812">Transmembrane</keyword>
<dbReference type="Proteomes" id="UP000008457">
    <property type="component" value="Chromosome"/>
</dbReference>
<dbReference type="PROSITE" id="PS50928">
    <property type="entry name" value="ABC_TM1"/>
    <property type="match status" value="1"/>
</dbReference>
<evidence type="ECO:0000313" key="9">
    <source>
        <dbReference type="EMBL" id="AEE97205.1"/>
    </source>
</evidence>
<dbReference type="SUPFAM" id="SSF161098">
    <property type="entry name" value="MetI-like"/>
    <property type="match status" value="1"/>
</dbReference>
<evidence type="ECO:0000256" key="2">
    <source>
        <dbReference type="ARBA" id="ARBA00022448"/>
    </source>
</evidence>
<dbReference type="OrthoDB" id="2637002at2"/>
<dbReference type="eggNOG" id="COG1175">
    <property type="taxonomic scope" value="Bacteria"/>
</dbReference>
<keyword evidence="10" id="KW-1185">Reference proteome</keyword>
<feature type="transmembrane region" description="Helical" evidence="7">
    <location>
        <begin position="7"/>
        <end position="30"/>
    </location>
</feature>
<comment type="similarity">
    <text evidence="7">Belongs to the binding-protein-dependent transport system permease family.</text>
</comment>
<organism evidence="9 10">
    <name type="scientific">Mahella australiensis (strain DSM 15567 / CIP 107919 / 50-1 BON)</name>
    <dbReference type="NCBI Taxonomy" id="697281"/>
    <lineage>
        <taxon>Bacteria</taxon>
        <taxon>Bacillati</taxon>
        <taxon>Bacillota</taxon>
        <taxon>Clostridia</taxon>
        <taxon>Thermoanaerobacterales</taxon>
        <taxon>Thermoanaerobacterales Family IV. Incertae Sedis</taxon>
        <taxon>Mahella</taxon>
    </lineage>
</organism>
<keyword evidence="3" id="KW-1003">Cell membrane</keyword>
<reference evidence="9 10" key="2">
    <citation type="journal article" date="2011" name="Stand. Genomic Sci.">
        <title>Complete genome sequence of Mahella australiensis type strain (50-1 BON).</title>
        <authorList>
            <person name="Sikorski J."/>
            <person name="Teshima H."/>
            <person name="Nolan M."/>
            <person name="Lucas S."/>
            <person name="Hammon N."/>
            <person name="Deshpande S."/>
            <person name="Cheng J.F."/>
            <person name="Pitluck S."/>
            <person name="Liolios K."/>
            <person name="Pagani I."/>
            <person name="Ivanova N."/>
            <person name="Huntemann M."/>
            <person name="Mavromatis K."/>
            <person name="Ovchinikova G."/>
            <person name="Pati A."/>
            <person name="Tapia R."/>
            <person name="Han C."/>
            <person name="Goodwin L."/>
            <person name="Chen A."/>
            <person name="Palaniappan K."/>
            <person name="Land M."/>
            <person name="Hauser L."/>
            <person name="Ngatchou-Djao O.D."/>
            <person name="Rohde M."/>
            <person name="Pukall R."/>
            <person name="Spring S."/>
            <person name="Abt B."/>
            <person name="Goker M."/>
            <person name="Detter J.C."/>
            <person name="Woyke T."/>
            <person name="Bristow J."/>
            <person name="Markowitz V."/>
            <person name="Hugenholtz P."/>
            <person name="Eisen J.A."/>
            <person name="Kyrpides N.C."/>
            <person name="Klenk H.P."/>
            <person name="Lapidus A."/>
        </authorList>
    </citation>
    <scope>NUCLEOTIDE SEQUENCE [LARGE SCALE GENOMIC DNA]</scope>
    <source>
        <strain evidence="10">DSM 15567 / CIP 107919 / 50-1 BON</strain>
    </source>
</reference>
<feature type="transmembrane region" description="Helical" evidence="7">
    <location>
        <begin position="71"/>
        <end position="93"/>
    </location>
</feature>
<feature type="domain" description="ABC transmembrane type-1" evidence="8">
    <location>
        <begin position="67"/>
        <end position="281"/>
    </location>
</feature>
<dbReference type="InterPro" id="IPR000515">
    <property type="entry name" value="MetI-like"/>
</dbReference>
<dbReference type="STRING" id="697281.Mahau_2029"/>
<protein>
    <submittedName>
        <fullName evidence="9">Binding-protein-dependent transport systems inner membrane component</fullName>
    </submittedName>
</protein>
<evidence type="ECO:0000256" key="1">
    <source>
        <dbReference type="ARBA" id="ARBA00004651"/>
    </source>
</evidence>
<dbReference type="RefSeq" id="WP_013781633.1">
    <property type="nucleotide sequence ID" value="NC_015520.1"/>
</dbReference>
<dbReference type="GO" id="GO:0005886">
    <property type="term" value="C:plasma membrane"/>
    <property type="evidence" value="ECO:0007669"/>
    <property type="project" value="UniProtKB-SubCell"/>
</dbReference>
<dbReference type="InterPro" id="IPR035906">
    <property type="entry name" value="MetI-like_sf"/>
</dbReference>
<dbReference type="SUPFAM" id="SSF160964">
    <property type="entry name" value="MalF N-terminal region-like"/>
    <property type="match status" value="1"/>
</dbReference>
<dbReference type="EMBL" id="CP002360">
    <property type="protein sequence ID" value="AEE97205.1"/>
    <property type="molecule type" value="Genomic_DNA"/>
</dbReference>
<keyword evidence="6 7" id="KW-0472">Membrane</keyword>
<evidence type="ECO:0000256" key="4">
    <source>
        <dbReference type="ARBA" id="ARBA00022692"/>
    </source>
</evidence>
<dbReference type="Pfam" id="PF00528">
    <property type="entry name" value="BPD_transp_1"/>
    <property type="match status" value="1"/>
</dbReference>
<gene>
    <name evidence="9" type="ordered locus">Mahau_2029</name>
</gene>
<evidence type="ECO:0000256" key="6">
    <source>
        <dbReference type="ARBA" id="ARBA00023136"/>
    </source>
</evidence>